<sequence>MAAIVLELGEAPWAGVPCWSGRMQRWATFTVAVAYDCRYDTQVRPVMPGNPISRRALLAVAGARARYADYATGRNCRPSNERLAADTGYSVRTVQRADTVLRLLGVATEVLRGRQRTRAERLASWRVGDRHRGWASVWALHDHPQLTGLVYRLSPHPRSGPVRDKNSPMQVVTTGPGGPAGRRQRGATRRRAPDAGGAALASAWRADRHAPPWARRHSAAAWAGLLAGPAAHGWTPRDLTALIGDWTAVTGGRIPDNPHKPIGLLGAILAWYGRERLEARPAALEEAREAAERAAHAAHLAAQRAAHTEHARAREIGRRAVGGAGHTAA</sequence>
<feature type="non-terminal residue" evidence="2">
    <location>
        <position position="329"/>
    </location>
</feature>
<feature type="region of interest" description="Disordered" evidence="1">
    <location>
        <begin position="157"/>
        <end position="195"/>
    </location>
</feature>
<evidence type="ECO:0000313" key="2">
    <source>
        <dbReference type="EMBL" id="MDM3930086.1"/>
    </source>
</evidence>
<accession>A0ABT7PAI4</accession>
<dbReference type="Pfam" id="PF13730">
    <property type="entry name" value="HTH_36"/>
    <property type="match status" value="1"/>
</dbReference>
<dbReference type="RefSeq" id="WP_289115762.1">
    <property type="nucleotide sequence ID" value="NZ_JASZZX010000060.1"/>
</dbReference>
<proteinExistence type="predicted"/>
<reference evidence="2 3" key="2">
    <citation type="submission" date="2023-06" db="EMBL/GenBank/DDBJ databases">
        <title>Itaconate inhibition of nontuberculous mycobacteria.</title>
        <authorList>
            <person name="Breen P."/>
            <person name="Zimbric M."/>
            <person name="Caverly L."/>
        </authorList>
    </citation>
    <scope>NUCLEOTIDE SEQUENCE [LARGE SCALE GENOMIC DNA]</scope>
    <source>
        <strain evidence="2 3">FLAC1071</strain>
    </source>
</reference>
<gene>
    <name evidence="2" type="ORF">QRB35_29495</name>
</gene>
<organism evidence="2 3">
    <name type="scientific">Mycobacterium intracellulare subsp. chimaera</name>
    <dbReference type="NCBI Taxonomy" id="222805"/>
    <lineage>
        <taxon>Bacteria</taxon>
        <taxon>Bacillati</taxon>
        <taxon>Actinomycetota</taxon>
        <taxon>Actinomycetes</taxon>
        <taxon>Mycobacteriales</taxon>
        <taxon>Mycobacteriaceae</taxon>
        <taxon>Mycobacterium</taxon>
        <taxon>Mycobacterium avium complex (MAC)</taxon>
    </lineage>
</organism>
<evidence type="ECO:0000313" key="3">
    <source>
        <dbReference type="Proteomes" id="UP001529272"/>
    </source>
</evidence>
<evidence type="ECO:0000256" key="1">
    <source>
        <dbReference type="SAM" id="MobiDB-lite"/>
    </source>
</evidence>
<reference evidence="3" key="1">
    <citation type="submission" date="2023-06" db="EMBL/GenBank/DDBJ databases">
        <title>Itaconate inhibition of nontuberculous mycobacteria.</title>
        <authorList>
            <person name="Spilker T."/>
        </authorList>
    </citation>
    <scope>NUCLEOTIDE SEQUENCE [LARGE SCALE GENOMIC DNA]</scope>
    <source>
        <strain evidence="3">FLAC1071</strain>
    </source>
</reference>
<keyword evidence="3" id="KW-1185">Reference proteome</keyword>
<dbReference type="EMBL" id="JASZZX010000060">
    <property type="protein sequence ID" value="MDM3930086.1"/>
    <property type="molecule type" value="Genomic_DNA"/>
</dbReference>
<dbReference type="Proteomes" id="UP001529272">
    <property type="component" value="Unassembled WGS sequence"/>
</dbReference>
<comment type="caution">
    <text evidence="2">The sequence shown here is derived from an EMBL/GenBank/DDBJ whole genome shotgun (WGS) entry which is preliminary data.</text>
</comment>
<name>A0ABT7PAI4_MYCIT</name>
<protein>
    <submittedName>
        <fullName evidence="2">Helix-turn-helix domain-containing protein</fullName>
    </submittedName>
</protein>